<comment type="function">
    <text evidence="3">May play the central regulatory role in sporulation. It may be an element of the effector pathway responsible for the activation of sporulation genes in response to nutritional stress. Spo0A may act in concert with spo0H (a sigma factor) to control the expression of some genes that are critical to the sporulation process.</text>
</comment>
<dbReference type="RefSeq" id="WP_208925609.1">
    <property type="nucleotide sequence ID" value="NZ_LK996017.1"/>
</dbReference>
<protein>
    <recommendedName>
        <fullName evidence="1">Stage 0 sporulation protein A homolog</fullName>
    </recommendedName>
</protein>
<dbReference type="SMART" id="SM01012">
    <property type="entry name" value="ANTAR"/>
    <property type="match status" value="1"/>
</dbReference>
<accession>A0A098B0L2</accession>
<feature type="domain" description="Response regulatory" evidence="5">
    <location>
        <begin position="5"/>
        <end position="118"/>
    </location>
</feature>
<evidence type="ECO:0000256" key="1">
    <source>
        <dbReference type="ARBA" id="ARBA00018672"/>
    </source>
</evidence>
<evidence type="ECO:0000256" key="4">
    <source>
        <dbReference type="PROSITE-ProRule" id="PRU00169"/>
    </source>
</evidence>
<proteinExistence type="predicted"/>
<gene>
    <name evidence="7" type="ORF">DPCES_2020</name>
</gene>
<dbReference type="InterPro" id="IPR008327">
    <property type="entry name" value="Sig_transdc_resp-reg_antiterm"/>
</dbReference>
<evidence type="ECO:0000259" key="6">
    <source>
        <dbReference type="PROSITE" id="PS50921"/>
    </source>
</evidence>
<dbReference type="InterPro" id="IPR005561">
    <property type="entry name" value="ANTAR"/>
</dbReference>
<dbReference type="EMBL" id="LK996017">
    <property type="protein sequence ID" value="CDX01907.1"/>
    <property type="molecule type" value="Genomic_DNA"/>
</dbReference>
<dbReference type="PANTHER" id="PTHR44591">
    <property type="entry name" value="STRESS RESPONSE REGULATOR PROTEIN 1"/>
    <property type="match status" value="1"/>
</dbReference>
<dbReference type="GO" id="GO:0003723">
    <property type="term" value="F:RNA binding"/>
    <property type="evidence" value="ECO:0007669"/>
    <property type="project" value="InterPro"/>
</dbReference>
<feature type="modified residue" description="4-aspartylphosphate" evidence="4">
    <location>
        <position position="55"/>
    </location>
</feature>
<dbReference type="InterPro" id="IPR011006">
    <property type="entry name" value="CheY-like_superfamily"/>
</dbReference>
<dbReference type="Pfam" id="PF03861">
    <property type="entry name" value="ANTAR"/>
    <property type="match status" value="1"/>
</dbReference>
<dbReference type="Gene3D" id="1.10.10.10">
    <property type="entry name" value="Winged helix-like DNA-binding domain superfamily/Winged helix DNA-binding domain"/>
    <property type="match status" value="1"/>
</dbReference>
<dbReference type="PROSITE" id="PS50110">
    <property type="entry name" value="RESPONSE_REGULATORY"/>
    <property type="match status" value="1"/>
</dbReference>
<evidence type="ECO:0000256" key="3">
    <source>
        <dbReference type="ARBA" id="ARBA00024867"/>
    </source>
</evidence>
<dbReference type="AlphaFoldDB" id="A0A098B0L2"/>
<feature type="domain" description="ANTAR" evidence="6">
    <location>
        <begin position="124"/>
        <end position="185"/>
    </location>
</feature>
<dbReference type="PROSITE" id="PS50921">
    <property type="entry name" value="ANTAR"/>
    <property type="match status" value="1"/>
</dbReference>
<reference evidence="7" key="1">
    <citation type="submission" date="2014-07" db="EMBL/GenBank/DDBJ databases">
        <authorList>
            <person name="Hornung V.Bastian."/>
        </authorList>
    </citation>
    <scope>NUCLEOTIDE SEQUENCE</scope>
    <source>
        <strain evidence="7">PCE-S</strain>
    </source>
</reference>
<sequence>MNKLSVLIAEDEVLTRLDMKEILEEAGHTVCGETNNGLEAVELAKQLHPDLALIDIMIPGLQGLEVAKMLQVFNIPVLVMTAYSQPQYINRAEKVAAFGYLNKPIREQDLLPAIQIAYGRWKEINDVKIKLKNANHKLKHQKIIAHARTLLASHNGMTEYDAHQQLLKEAMDQRVPLITIASAVIDDLSPKRLSGLGS</sequence>
<dbReference type="InterPro" id="IPR001789">
    <property type="entry name" value="Sig_transdc_resp-reg_receiver"/>
</dbReference>
<dbReference type="SUPFAM" id="SSF52172">
    <property type="entry name" value="CheY-like"/>
    <property type="match status" value="1"/>
</dbReference>
<dbReference type="PATRIC" id="fig|49338.4.peg.2177"/>
<name>A0A098B0L2_DESHA</name>
<evidence type="ECO:0000256" key="2">
    <source>
        <dbReference type="ARBA" id="ARBA00022553"/>
    </source>
</evidence>
<dbReference type="InterPro" id="IPR036388">
    <property type="entry name" value="WH-like_DNA-bd_sf"/>
</dbReference>
<dbReference type="GO" id="GO:0000160">
    <property type="term" value="P:phosphorelay signal transduction system"/>
    <property type="evidence" value="ECO:0007669"/>
    <property type="project" value="InterPro"/>
</dbReference>
<dbReference type="InterPro" id="IPR050595">
    <property type="entry name" value="Bact_response_regulator"/>
</dbReference>
<keyword evidence="2 4" id="KW-0597">Phosphoprotein</keyword>
<dbReference type="Gene3D" id="3.40.50.2300">
    <property type="match status" value="1"/>
</dbReference>
<organism evidence="7">
    <name type="scientific">Desulfitobacterium hafniense</name>
    <name type="common">Desulfitobacterium frappieri</name>
    <dbReference type="NCBI Taxonomy" id="49338"/>
    <lineage>
        <taxon>Bacteria</taxon>
        <taxon>Bacillati</taxon>
        <taxon>Bacillota</taxon>
        <taxon>Clostridia</taxon>
        <taxon>Eubacteriales</taxon>
        <taxon>Desulfitobacteriaceae</taxon>
        <taxon>Desulfitobacterium</taxon>
    </lineage>
</organism>
<evidence type="ECO:0000313" key="7">
    <source>
        <dbReference type="EMBL" id="CDX01907.1"/>
    </source>
</evidence>
<dbReference type="SMART" id="SM00448">
    <property type="entry name" value="REC"/>
    <property type="match status" value="1"/>
</dbReference>
<dbReference type="Pfam" id="PF00072">
    <property type="entry name" value="Response_reg"/>
    <property type="match status" value="1"/>
</dbReference>
<dbReference type="PIRSF" id="PIRSF036382">
    <property type="entry name" value="RR_antiterm"/>
    <property type="match status" value="1"/>
</dbReference>
<evidence type="ECO:0000259" key="5">
    <source>
        <dbReference type="PROSITE" id="PS50110"/>
    </source>
</evidence>
<dbReference type="PANTHER" id="PTHR44591:SF20">
    <property type="entry name" value="PROTEIN PILH"/>
    <property type="match status" value="1"/>
</dbReference>